<reference evidence="1 2" key="1">
    <citation type="submission" date="2017-01" db="EMBL/GenBank/DDBJ databases">
        <authorList>
            <person name="Varghese N."/>
            <person name="Submissions S."/>
        </authorList>
    </citation>
    <scope>NUCLEOTIDE SEQUENCE [LARGE SCALE GENOMIC DNA]</scope>
    <source>
        <strain evidence="1 2">ATCC 35905</strain>
    </source>
</reference>
<gene>
    <name evidence="1" type="ORF">SAMN05421828_12130</name>
</gene>
<dbReference type="PANTHER" id="PTHR46656">
    <property type="entry name" value="PUTATIVE-RELATED"/>
    <property type="match status" value="1"/>
</dbReference>
<dbReference type="AlphaFoldDB" id="A0A8G2CMI9"/>
<dbReference type="OrthoDB" id="118340at2"/>
<dbReference type="Proteomes" id="UP000186308">
    <property type="component" value="Unassembled WGS sequence"/>
</dbReference>
<dbReference type="Gene3D" id="3.40.50.2000">
    <property type="entry name" value="Glycogen Phosphorylase B"/>
    <property type="match status" value="1"/>
</dbReference>
<organism evidence="1 2">
    <name type="scientific">Acidiphilium rubrum</name>
    <dbReference type="NCBI Taxonomy" id="526"/>
    <lineage>
        <taxon>Bacteria</taxon>
        <taxon>Pseudomonadati</taxon>
        <taxon>Pseudomonadota</taxon>
        <taxon>Alphaproteobacteria</taxon>
        <taxon>Acetobacterales</taxon>
        <taxon>Acidocellaceae</taxon>
        <taxon>Acidiphilium</taxon>
    </lineage>
</organism>
<evidence type="ECO:0000313" key="2">
    <source>
        <dbReference type="Proteomes" id="UP000186308"/>
    </source>
</evidence>
<keyword evidence="2" id="KW-1185">Reference proteome</keyword>
<name>A0A8G2CMI9_ACIRU</name>
<proteinExistence type="predicted"/>
<keyword evidence="1" id="KW-0808">Transferase</keyword>
<evidence type="ECO:0000313" key="1">
    <source>
        <dbReference type="EMBL" id="SIR24742.1"/>
    </source>
</evidence>
<dbReference type="SUPFAM" id="SSF53756">
    <property type="entry name" value="UDP-Glycosyltransferase/glycogen phosphorylase"/>
    <property type="match status" value="1"/>
</dbReference>
<protein>
    <submittedName>
        <fullName evidence="1">Glycosyltransferase involved in cell wall bisynthesis</fullName>
    </submittedName>
</protein>
<dbReference type="RefSeq" id="WP_029312467.1">
    <property type="nucleotide sequence ID" value="NZ_FTNE01000021.1"/>
</dbReference>
<dbReference type="PANTHER" id="PTHR46656:SF3">
    <property type="entry name" value="PUTATIVE-RELATED"/>
    <property type="match status" value="1"/>
</dbReference>
<comment type="caution">
    <text evidence="1">The sequence shown here is derived from an EMBL/GenBank/DDBJ whole genome shotgun (WGS) entry which is preliminary data.</text>
</comment>
<accession>A0A8G2CMI9</accession>
<dbReference type="EMBL" id="FTNE01000021">
    <property type="protein sequence ID" value="SIR24742.1"/>
    <property type="molecule type" value="Genomic_DNA"/>
</dbReference>
<sequence>MSNRLSLAHRAWRILPPGARRAGLRAVATALAPRADAVAPAASTGVVVAGEMARISGLGEAARVLQAGVRALVPLVGAVELGVLRRPVPADLPAGAAVLLHVNAPSIPLMLARAPQDYLRGHRVVGVWNWELEALPRSWRGGARFVHEIWAPSAFTKAAIEQVYPGMVRLVPYPLGAVDLIEARARRGLFDLPAEAVVTVVIANLGASFARKNPLAAIAAHRSAFGNRADRILVLKLAGGAAFPADMAVLRGAIGGVGNIRLVDAVWSGETLRALLASADIVMSLHRAEGFGLVPAEAMLRGIAVVATGWSGTLQFMDETSAALVSYRLVPVDDPRGDYEGAASLWAAPDVGHAAALLRELAEDAGRRAALAARGQAFARAALGGEALAAALAANGIS</sequence>
<dbReference type="GO" id="GO:0016740">
    <property type="term" value="F:transferase activity"/>
    <property type="evidence" value="ECO:0007669"/>
    <property type="project" value="UniProtKB-KW"/>
</dbReference>
<dbReference type="Pfam" id="PF13692">
    <property type="entry name" value="Glyco_trans_1_4"/>
    <property type="match status" value="1"/>
</dbReference>